<evidence type="ECO:0000313" key="2">
    <source>
        <dbReference type="Proteomes" id="UP000694892"/>
    </source>
</evidence>
<protein>
    <submittedName>
        <fullName evidence="1">Uncharacterized protein</fullName>
    </submittedName>
</protein>
<name>A0A974HFJ8_XENLA</name>
<accession>A0A974HFJ8</accession>
<proteinExistence type="predicted"/>
<sequence length="84" mass="9811">MDFISKTRILPVDQMEKKVVYLCSCQKKTKSAINVIIWMANVIETFQSKLFVLRGSFFRLTFYKITLNYGSLMLALHSHLGLKY</sequence>
<gene>
    <name evidence="1" type="ORF">XELAEV_18031273mg</name>
</gene>
<organism evidence="1 2">
    <name type="scientific">Xenopus laevis</name>
    <name type="common">African clawed frog</name>
    <dbReference type="NCBI Taxonomy" id="8355"/>
    <lineage>
        <taxon>Eukaryota</taxon>
        <taxon>Metazoa</taxon>
        <taxon>Chordata</taxon>
        <taxon>Craniata</taxon>
        <taxon>Vertebrata</taxon>
        <taxon>Euteleostomi</taxon>
        <taxon>Amphibia</taxon>
        <taxon>Batrachia</taxon>
        <taxon>Anura</taxon>
        <taxon>Pipoidea</taxon>
        <taxon>Pipidae</taxon>
        <taxon>Xenopodinae</taxon>
        <taxon>Xenopus</taxon>
        <taxon>Xenopus</taxon>
    </lineage>
</organism>
<reference evidence="2" key="1">
    <citation type="journal article" date="2016" name="Nature">
        <title>Genome evolution in the allotetraploid frog Xenopus laevis.</title>
        <authorList>
            <person name="Session A.M."/>
            <person name="Uno Y."/>
            <person name="Kwon T."/>
            <person name="Chapman J.A."/>
            <person name="Toyoda A."/>
            <person name="Takahashi S."/>
            <person name="Fukui A."/>
            <person name="Hikosaka A."/>
            <person name="Suzuki A."/>
            <person name="Kondo M."/>
            <person name="van Heeringen S.J."/>
            <person name="Quigley I."/>
            <person name="Heinz S."/>
            <person name="Ogino H."/>
            <person name="Ochi H."/>
            <person name="Hellsten U."/>
            <person name="Lyons J.B."/>
            <person name="Simakov O."/>
            <person name="Putnam N."/>
            <person name="Stites J."/>
            <person name="Kuroki Y."/>
            <person name="Tanaka T."/>
            <person name="Michiue T."/>
            <person name="Watanabe M."/>
            <person name="Bogdanovic O."/>
            <person name="Lister R."/>
            <person name="Georgiou G."/>
            <person name="Paranjpe S.S."/>
            <person name="van Kruijsbergen I."/>
            <person name="Shu S."/>
            <person name="Carlson J."/>
            <person name="Kinoshita T."/>
            <person name="Ohta Y."/>
            <person name="Mawaribuchi S."/>
            <person name="Jenkins J."/>
            <person name="Grimwood J."/>
            <person name="Schmutz J."/>
            <person name="Mitros T."/>
            <person name="Mozaffari S.V."/>
            <person name="Suzuki Y."/>
            <person name="Haramoto Y."/>
            <person name="Yamamoto T.S."/>
            <person name="Takagi C."/>
            <person name="Heald R."/>
            <person name="Miller K."/>
            <person name="Haudenschild C."/>
            <person name="Kitzman J."/>
            <person name="Nakayama T."/>
            <person name="Izutsu Y."/>
            <person name="Robert J."/>
            <person name="Fortriede J."/>
            <person name="Burns K."/>
            <person name="Lotay V."/>
            <person name="Karimi K."/>
            <person name="Yasuoka Y."/>
            <person name="Dichmann D.S."/>
            <person name="Flajnik M.F."/>
            <person name="Houston D.W."/>
            <person name="Shendure J."/>
            <person name="DuPasquier L."/>
            <person name="Vize P.D."/>
            <person name="Zorn A.M."/>
            <person name="Ito M."/>
            <person name="Marcotte E.M."/>
            <person name="Wallingford J.B."/>
            <person name="Ito Y."/>
            <person name="Asashima M."/>
            <person name="Ueno N."/>
            <person name="Matsuda Y."/>
            <person name="Veenstra G.J."/>
            <person name="Fujiyama A."/>
            <person name="Harland R.M."/>
            <person name="Taira M."/>
            <person name="Rokhsar D.S."/>
        </authorList>
    </citation>
    <scope>NUCLEOTIDE SEQUENCE [LARGE SCALE GENOMIC DNA]</scope>
    <source>
        <strain evidence="2">J</strain>
    </source>
</reference>
<evidence type="ECO:0000313" key="1">
    <source>
        <dbReference type="EMBL" id="OCT76085.1"/>
    </source>
</evidence>
<dbReference type="AlphaFoldDB" id="A0A974HFJ8"/>
<dbReference type="Proteomes" id="UP000694892">
    <property type="component" value="Chromosome 6L"/>
</dbReference>
<dbReference type="EMBL" id="CM004476">
    <property type="protein sequence ID" value="OCT76085.1"/>
    <property type="molecule type" value="Genomic_DNA"/>
</dbReference>